<feature type="non-terminal residue" evidence="2">
    <location>
        <position position="1"/>
    </location>
</feature>
<dbReference type="OrthoDB" id="348075at2759"/>
<evidence type="ECO:0000313" key="3">
    <source>
        <dbReference type="Proteomes" id="UP000030747"/>
    </source>
</evidence>
<dbReference type="VEuPathDB" id="ToxoDB:ETH_00043485"/>
<dbReference type="Proteomes" id="UP000030747">
    <property type="component" value="Unassembled WGS sequence"/>
</dbReference>
<gene>
    <name evidence="2" type="ORF">ETH_00043485</name>
</gene>
<dbReference type="EMBL" id="HG676689">
    <property type="protein sequence ID" value="CDJ44208.1"/>
    <property type="molecule type" value="Genomic_DNA"/>
</dbReference>
<dbReference type="RefSeq" id="XP_013234957.1">
    <property type="nucleotide sequence ID" value="XM_013379503.1"/>
</dbReference>
<feature type="compositionally biased region" description="Basic and acidic residues" evidence="1">
    <location>
        <begin position="60"/>
        <end position="76"/>
    </location>
</feature>
<reference evidence="2" key="1">
    <citation type="submission" date="2013-10" db="EMBL/GenBank/DDBJ databases">
        <title>Genomic analysis of the causative agents of coccidiosis in chickens.</title>
        <authorList>
            <person name="Reid A.J."/>
            <person name="Blake D."/>
            <person name="Billington K."/>
            <person name="Browne H."/>
            <person name="Dunn M."/>
            <person name="Hung S."/>
            <person name="Kawahara F."/>
            <person name="Miranda-Saavedra D."/>
            <person name="Mourier T."/>
            <person name="Nagra H."/>
            <person name="Otto T.D."/>
            <person name="Rawlings N."/>
            <person name="Sanchez A."/>
            <person name="Sanders M."/>
            <person name="Subramaniam C."/>
            <person name="Tay Y."/>
            <person name="Dear P."/>
            <person name="Doerig C."/>
            <person name="Gruber A."/>
            <person name="Parkinson J."/>
            <person name="Shirley M."/>
            <person name="Wan K.L."/>
            <person name="Berriman M."/>
            <person name="Tomley F."/>
            <person name="Pain A."/>
        </authorList>
    </citation>
    <scope>NUCLEOTIDE SEQUENCE [LARGE SCALE GENOMIC DNA]</scope>
    <source>
        <strain evidence="2">Houghton</strain>
    </source>
</reference>
<dbReference type="AlphaFoldDB" id="U6L4S3"/>
<name>U6L4S3_EIMTE</name>
<dbReference type="VEuPathDB" id="ToxoDB:ETH2_1511200"/>
<accession>U6L4S3</accession>
<evidence type="ECO:0000256" key="1">
    <source>
        <dbReference type="SAM" id="MobiDB-lite"/>
    </source>
</evidence>
<proteinExistence type="predicted"/>
<dbReference type="GeneID" id="25257736"/>
<organism evidence="2 3">
    <name type="scientific">Eimeria tenella</name>
    <name type="common">Coccidian parasite</name>
    <dbReference type="NCBI Taxonomy" id="5802"/>
    <lineage>
        <taxon>Eukaryota</taxon>
        <taxon>Sar</taxon>
        <taxon>Alveolata</taxon>
        <taxon>Apicomplexa</taxon>
        <taxon>Conoidasida</taxon>
        <taxon>Coccidia</taxon>
        <taxon>Eucoccidiorida</taxon>
        <taxon>Eimeriorina</taxon>
        <taxon>Eimeriidae</taxon>
        <taxon>Eimeria</taxon>
    </lineage>
</organism>
<sequence>VQLQYLQDRMEEVRPALPHSVEPEEQQQQQQQQQQKGAAAGAAAAYAFDATVSIEESEPDLFRRDPDARNRESANL</sequence>
<evidence type="ECO:0000313" key="2">
    <source>
        <dbReference type="EMBL" id="CDJ44208.1"/>
    </source>
</evidence>
<keyword evidence="3" id="KW-1185">Reference proteome</keyword>
<reference evidence="2" key="2">
    <citation type="submission" date="2013-10" db="EMBL/GenBank/DDBJ databases">
        <authorList>
            <person name="Aslett M."/>
        </authorList>
    </citation>
    <scope>NUCLEOTIDE SEQUENCE [LARGE SCALE GENOMIC DNA]</scope>
    <source>
        <strain evidence="2">Houghton</strain>
    </source>
</reference>
<feature type="compositionally biased region" description="Low complexity" evidence="1">
    <location>
        <begin position="26"/>
        <end position="45"/>
    </location>
</feature>
<protein>
    <submittedName>
        <fullName evidence="2">Dual specificity phosphatase, catalytic domain-containing protein, putative</fullName>
    </submittedName>
</protein>
<feature type="region of interest" description="Disordered" evidence="1">
    <location>
        <begin position="17"/>
        <end position="76"/>
    </location>
</feature>